<dbReference type="InterPro" id="IPR015421">
    <property type="entry name" value="PyrdxlP-dep_Trfase_major"/>
</dbReference>
<name>A0A8T4H5T5_9SPHI</name>
<evidence type="ECO:0000256" key="2">
    <source>
        <dbReference type="ARBA" id="ARBA00007441"/>
    </source>
</evidence>
<dbReference type="Gene3D" id="3.40.640.10">
    <property type="entry name" value="Type I PLP-dependent aspartate aminotransferase-like (Major domain)"/>
    <property type="match status" value="1"/>
</dbReference>
<dbReference type="GO" id="GO:0016212">
    <property type="term" value="F:kynurenine-oxoglutarate transaminase activity"/>
    <property type="evidence" value="ECO:0007669"/>
    <property type="project" value="TreeGrafter"/>
</dbReference>
<evidence type="ECO:0000313" key="7">
    <source>
        <dbReference type="EMBL" id="MBP3942219.1"/>
    </source>
</evidence>
<protein>
    <submittedName>
        <fullName evidence="7">Aminotransferase class I/II-fold pyridoxal phosphate-dependent enzyme</fullName>
    </submittedName>
</protein>
<evidence type="ECO:0000256" key="1">
    <source>
        <dbReference type="ARBA" id="ARBA00001933"/>
    </source>
</evidence>
<dbReference type="GO" id="GO:0030170">
    <property type="term" value="F:pyridoxal phosphate binding"/>
    <property type="evidence" value="ECO:0007669"/>
    <property type="project" value="InterPro"/>
</dbReference>
<comment type="similarity">
    <text evidence="2">Belongs to the class-I pyridoxal-phosphate-dependent aminotransferase family.</text>
</comment>
<dbReference type="InterPro" id="IPR015424">
    <property type="entry name" value="PyrdxlP-dep_Trfase"/>
</dbReference>
<dbReference type="AlphaFoldDB" id="A0A8T4H5T5"/>
<feature type="domain" description="Aminotransferase class I/classII large" evidence="6">
    <location>
        <begin position="28"/>
        <end position="377"/>
    </location>
</feature>
<dbReference type="NCBIfam" id="NF006569">
    <property type="entry name" value="PRK09082.1"/>
    <property type="match status" value="1"/>
</dbReference>
<evidence type="ECO:0000256" key="5">
    <source>
        <dbReference type="ARBA" id="ARBA00022898"/>
    </source>
</evidence>
<dbReference type="InterPro" id="IPR004839">
    <property type="entry name" value="Aminotransferase_I/II_large"/>
</dbReference>
<dbReference type="GO" id="GO:0005737">
    <property type="term" value="C:cytoplasm"/>
    <property type="evidence" value="ECO:0007669"/>
    <property type="project" value="TreeGrafter"/>
</dbReference>
<keyword evidence="4" id="KW-0808">Transferase</keyword>
<dbReference type="PANTHER" id="PTHR43807">
    <property type="entry name" value="FI04487P"/>
    <property type="match status" value="1"/>
</dbReference>
<sequence length="381" mass="42262">MPTIQSKLPGVGLTIFTQMTNLANQYQAINLSQGFPDFEPSEKLLSLVKKYYAAGYNQYAPMAGVLALREQIAQKQEALYGVAVDAATEITITSGGTQALFSAISTLIRPGDEVLIFEPAYDSYRPAIELYGGKVVAIPLVAPDFQIDWHFVRSQVTSATRMVLINNPTNPTGRVWSAADLADLADLATAADLFVLSDEVYEHMVYSGHVHQSVWSIPKLHDRSFVVASFGKLLHTTGWKMGYILASEPLMREFQKVHQYTVFSANTPVQYAIADFIADAHEYLQLGSFFEGKRNLLQAGLAGSKFRLLPCEGTYFQLLDYSMVSDASEMDFARQLIVDHKIATVPVSAFYCNSLNQNLLRVCFAKKDETILQAIDNLRSI</sequence>
<proteinExistence type="inferred from homology"/>
<keyword evidence="5" id="KW-0663">Pyridoxal phosphate</keyword>
<dbReference type="SUPFAM" id="SSF53383">
    <property type="entry name" value="PLP-dependent transferases"/>
    <property type="match status" value="1"/>
</dbReference>
<dbReference type="CDD" id="cd00609">
    <property type="entry name" value="AAT_like"/>
    <property type="match status" value="1"/>
</dbReference>
<keyword evidence="8" id="KW-1185">Reference proteome</keyword>
<dbReference type="Gene3D" id="3.90.1150.10">
    <property type="entry name" value="Aspartate Aminotransferase, domain 1"/>
    <property type="match status" value="1"/>
</dbReference>
<reference evidence="7" key="1">
    <citation type="submission" date="2021-03" db="EMBL/GenBank/DDBJ databases">
        <authorList>
            <person name="Lu T."/>
            <person name="Wang Q."/>
            <person name="Han X."/>
        </authorList>
    </citation>
    <scope>NUCLEOTIDE SEQUENCE</scope>
    <source>
        <strain evidence="7">WQ 2009</strain>
    </source>
</reference>
<dbReference type="FunFam" id="3.40.640.10:FF:000033">
    <property type="entry name" value="Aspartate aminotransferase"/>
    <property type="match status" value="1"/>
</dbReference>
<dbReference type="EMBL" id="JAGKSB010000001">
    <property type="protein sequence ID" value="MBP3942219.1"/>
    <property type="molecule type" value="Genomic_DNA"/>
</dbReference>
<accession>A0A8T4H5T5</accession>
<evidence type="ECO:0000259" key="6">
    <source>
        <dbReference type="Pfam" id="PF00155"/>
    </source>
</evidence>
<evidence type="ECO:0000256" key="3">
    <source>
        <dbReference type="ARBA" id="ARBA00022576"/>
    </source>
</evidence>
<dbReference type="Proteomes" id="UP000679691">
    <property type="component" value="Unassembled WGS sequence"/>
</dbReference>
<evidence type="ECO:0000313" key="8">
    <source>
        <dbReference type="Proteomes" id="UP000679691"/>
    </source>
</evidence>
<comment type="caution">
    <text evidence="7">The sequence shown here is derived from an EMBL/GenBank/DDBJ whole genome shotgun (WGS) entry which is preliminary data.</text>
</comment>
<dbReference type="PANTHER" id="PTHR43807:SF20">
    <property type="entry name" value="FI04487P"/>
    <property type="match status" value="1"/>
</dbReference>
<evidence type="ECO:0000256" key="4">
    <source>
        <dbReference type="ARBA" id="ARBA00022679"/>
    </source>
</evidence>
<dbReference type="InterPro" id="IPR051326">
    <property type="entry name" value="Kynurenine-oxoglutarate_AT"/>
</dbReference>
<dbReference type="InterPro" id="IPR015422">
    <property type="entry name" value="PyrdxlP-dep_Trfase_small"/>
</dbReference>
<gene>
    <name evidence="7" type="ORF">J5U18_01330</name>
</gene>
<dbReference type="RefSeq" id="WP_353545700.1">
    <property type="nucleotide sequence ID" value="NZ_JAGKSB010000001.1"/>
</dbReference>
<comment type="cofactor">
    <cofactor evidence="1">
        <name>pyridoxal 5'-phosphate</name>
        <dbReference type="ChEBI" id="CHEBI:597326"/>
    </cofactor>
</comment>
<organism evidence="7 8">
    <name type="scientific">Rhinopithecimicrobium faecis</name>
    <dbReference type="NCBI Taxonomy" id="2820698"/>
    <lineage>
        <taxon>Bacteria</taxon>
        <taxon>Pseudomonadati</taxon>
        <taxon>Bacteroidota</taxon>
        <taxon>Sphingobacteriia</taxon>
        <taxon>Sphingobacteriales</taxon>
        <taxon>Sphingobacteriaceae</taxon>
        <taxon>Rhinopithecimicrobium</taxon>
    </lineage>
</organism>
<keyword evidence="3 7" id="KW-0032">Aminotransferase</keyword>
<dbReference type="Pfam" id="PF00155">
    <property type="entry name" value="Aminotran_1_2"/>
    <property type="match status" value="1"/>
</dbReference>